<feature type="region of interest" description="Disordered" evidence="1">
    <location>
        <begin position="218"/>
        <end position="280"/>
    </location>
</feature>
<keyword evidence="3" id="KW-1185">Reference proteome</keyword>
<feature type="compositionally biased region" description="Low complexity" evidence="1">
    <location>
        <begin position="218"/>
        <end position="230"/>
    </location>
</feature>
<dbReference type="PANTHER" id="PTHR32428:SF2">
    <property type="entry name" value="TARGET OF RAPAMYCIN COMPLEX 2 SUBUNIT BIT61-RELATED"/>
    <property type="match status" value="1"/>
</dbReference>
<dbReference type="GeneID" id="85226740"/>
<dbReference type="EMBL" id="CP119962">
    <property type="protein sequence ID" value="WFD40104.1"/>
    <property type="molecule type" value="Genomic_DNA"/>
</dbReference>
<dbReference type="RefSeq" id="XP_060123001.1">
    <property type="nucleotide sequence ID" value="XM_060267018.1"/>
</dbReference>
<dbReference type="InterPro" id="IPR013745">
    <property type="entry name" value="Bit61/PRR5"/>
</dbReference>
<feature type="region of interest" description="Disordered" evidence="1">
    <location>
        <begin position="192"/>
        <end position="211"/>
    </location>
</feature>
<dbReference type="Proteomes" id="UP001217754">
    <property type="component" value="Chromosome 5"/>
</dbReference>
<sequence length="670" mass="71192">MSGVSVTLVRHASPSLSALPVAQAVGRALETSPLAAVYTSPEPECGQMAEILAEMNRKWASLLQGSHQTGMRDLDDLDIRASAAIETYLLPWLDTPGTAHVVMIASERVLHRILQTLMALHGKTLSSLQDPGMRTLAVHTARLVPGSYHQLLIGSQGGAESPCDVRVITLNETGHLSQAWPAPLPLSPISGTGSVLSPSSSEPSSPAVALPPVTLSSLSRSTVSSPLRSSDTPRPDAGARPQMYPTYTSSSPSPSRGRAGGSLISLPLGTRTTTTTPHAPRNIHLYDMSTMVRSMDKWDSVRSLSDPAANDSSDTIHSPLTTTRALDSGSIVRPNSTFPGGAMLGLGNLRSSDSYSTTSLGSPTQNYRASLPGPPSSTTLGVHTQASSGTPTLSNVSAFAQSLFGHHPSSGPSGTGGSDAMTIWQGLCVRLLPLFNGEALHTPIETMSDSADTFVHLLFERDPAQALPTLEDNVRRLANTGLLSVTNKLQGLEGMFLLQGLVKAWQSYYANVLPYIQACLFPLESSAAHLAYLDRIAQQSRRGTPADTNDPVAPSKGVQLRRILLVAFRDRVVLPIGEWLLSALESMDADPSPFFPRTRTAGNISKQLRPYLIQLMEKLRKSLTYSPAFSSGAESDSFLSPTLLRSLLPPATFSSRSSNLASPAAAESLV</sequence>
<feature type="region of interest" description="Disordered" evidence="1">
    <location>
        <begin position="371"/>
        <end position="391"/>
    </location>
</feature>
<proteinExistence type="predicted"/>
<reference evidence="2" key="1">
    <citation type="submission" date="2023-03" db="EMBL/GenBank/DDBJ databases">
        <title>Mating type loci evolution in Malassezia.</title>
        <authorList>
            <person name="Coelho M.A."/>
        </authorList>
    </citation>
    <scope>NUCLEOTIDE SEQUENCE</scope>
    <source>
        <strain evidence="2">CBS 9431</strain>
    </source>
</reference>
<evidence type="ECO:0000313" key="2">
    <source>
        <dbReference type="EMBL" id="WFD40104.1"/>
    </source>
</evidence>
<name>A0AAF0F401_9BASI</name>
<evidence type="ECO:0000256" key="1">
    <source>
        <dbReference type="SAM" id="MobiDB-lite"/>
    </source>
</evidence>
<evidence type="ECO:0000313" key="3">
    <source>
        <dbReference type="Proteomes" id="UP001217754"/>
    </source>
</evidence>
<feature type="compositionally biased region" description="Low complexity" evidence="1">
    <location>
        <begin position="244"/>
        <end position="255"/>
    </location>
</feature>
<feature type="compositionally biased region" description="Polar residues" evidence="1">
    <location>
        <begin position="376"/>
        <end position="391"/>
    </location>
</feature>
<evidence type="ECO:0008006" key="4">
    <source>
        <dbReference type="Google" id="ProtNLM"/>
    </source>
</evidence>
<gene>
    <name evidence="2" type="ORF">MJAP1_003089</name>
</gene>
<organism evidence="2 3">
    <name type="scientific">Malassezia japonica</name>
    <dbReference type="NCBI Taxonomy" id="223818"/>
    <lineage>
        <taxon>Eukaryota</taxon>
        <taxon>Fungi</taxon>
        <taxon>Dikarya</taxon>
        <taxon>Basidiomycota</taxon>
        <taxon>Ustilaginomycotina</taxon>
        <taxon>Malasseziomycetes</taxon>
        <taxon>Malasseziales</taxon>
        <taxon>Malasseziaceae</taxon>
        <taxon>Malassezia</taxon>
    </lineage>
</organism>
<dbReference type="AlphaFoldDB" id="A0AAF0F401"/>
<dbReference type="Pfam" id="PF08539">
    <property type="entry name" value="HbrB"/>
    <property type="match status" value="1"/>
</dbReference>
<protein>
    <recommendedName>
        <fullName evidence="4">HbrB-domain-containing protein</fullName>
    </recommendedName>
</protein>
<accession>A0AAF0F401</accession>
<dbReference type="GO" id="GO:0038203">
    <property type="term" value="P:TORC2 signaling"/>
    <property type="evidence" value="ECO:0007669"/>
    <property type="project" value="TreeGrafter"/>
</dbReference>
<dbReference type="GO" id="GO:0031932">
    <property type="term" value="C:TORC2 complex"/>
    <property type="evidence" value="ECO:0007669"/>
    <property type="project" value="TreeGrafter"/>
</dbReference>
<dbReference type="PANTHER" id="PTHR32428">
    <property type="entry name" value="TARGET OF RAPAMYCIN COMPLEX 2 SUBUNIT BIT61-RELATED"/>
    <property type="match status" value="1"/>
</dbReference>